<dbReference type="InterPro" id="IPR029063">
    <property type="entry name" value="SAM-dependent_MTases_sf"/>
</dbReference>
<dbReference type="PIRSF" id="PIRSF036946">
    <property type="entry name" value="Arg_N-mtase"/>
    <property type="match status" value="1"/>
</dbReference>
<dbReference type="InterPro" id="IPR055135">
    <property type="entry name" value="PRMT_dom"/>
</dbReference>
<keyword evidence="4" id="KW-0677">Repeat</keyword>
<keyword evidence="2 7" id="KW-0808">Transferase</keyword>
<evidence type="ECO:0000256" key="4">
    <source>
        <dbReference type="ARBA" id="ARBA00022737"/>
    </source>
</evidence>
<keyword evidence="10" id="KW-1185">Reference proteome</keyword>
<feature type="domain" description="Protein arginine N-methyltransferase" evidence="8">
    <location>
        <begin position="248"/>
        <end position="359"/>
    </location>
</feature>
<dbReference type="Pfam" id="PF06325">
    <property type="entry name" value="PrmA"/>
    <property type="match status" value="1"/>
</dbReference>
<dbReference type="AlphaFoldDB" id="A0AAW1D4W5"/>
<comment type="function">
    <text evidence="5">Essential arginine methyltransferase that can both catalyze the formation of omega-N monomethylarginine (MMA) and symmetrical dimethylarginine (sDMA). Specifically mediates the symmetrical dimethylation of arginine residues in the small nuclear ribonucleoproteins SmD1 and SmD3.</text>
</comment>
<evidence type="ECO:0000256" key="7">
    <source>
        <dbReference type="PROSITE-ProRule" id="PRU01015"/>
    </source>
</evidence>
<dbReference type="CDD" id="cd02440">
    <property type="entry name" value="AdoMet_MTases"/>
    <property type="match status" value="1"/>
</dbReference>
<keyword evidence="1 7" id="KW-0489">Methyltransferase</keyword>
<dbReference type="EMBL" id="JAPXFL010000007">
    <property type="protein sequence ID" value="KAK9503605.1"/>
    <property type="molecule type" value="Genomic_DNA"/>
</dbReference>
<evidence type="ECO:0000256" key="1">
    <source>
        <dbReference type="ARBA" id="ARBA00022603"/>
    </source>
</evidence>
<dbReference type="Gene3D" id="2.70.160.11">
    <property type="entry name" value="Hnrnp arginine n-methyltransferase1"/>
    <property type="match status" value="2"/>
</dbReference>
<evidence type="ECO:0000256" key="6">
    <source>
        <dbReference type="PIRNR" id="PIRNR036946"/>
    </source>
</evidence>
<evidence type="ECO:0000313" key="10">
    <source>
        <dbReference type="Proteomes" id="UP001461498"/>
    </source>
</evidence>
<comment type="similarity">
    <text evidence="6">Belongs to the class I-like SAM-binding methyltransferase superfamily. Protein arginine N-methyltransferase family. PRMT7 subfamily.</text>
</comment>
<dbReference type="GO" id="GO:0016274">
    <property type="term" value="F:protein-arginine N-methyltransferase activity"/>
    <property type="evidence" value="ECO:0007669"/>
    <property type="project" value="InterPro"/>
</dbReference>
<name>A0AAW1D4W5_9HEMI</name>
<comment type="caution">
    <text evidence="9">The sequence shown here is derived from an EMBL/GenBank/DDBJ whole genome shotgun (WGS) entry which is preliminary data.</text>
</comment>
<dbReference type="InterPro" id="IPR014644">
    <property type="entry name" value="MeTrfase_PRMT7"/>
</dbReference>
<dbReference type="GO" id="GO:0042054">
    <property type="term" value="F:histone methyltransferase activity"/>
    <property type="evidence" value="ECO:0007669"/>
    <property type="project" value="TreeGrafter"/>
</dbReference>
<organism evidence="9 10">
    <name type="scientific">Rhynocoris fuscipes</name>
    <dbReference type="NCBI Taxonomy" id="488301"/>
    <lineage>
        <taxon>Eukaryota</taxon>
        <taxon>Metazoa</taxon>
        <taxon>Ecdysozoa</taxon>
        <taxon>Arthropoda</taxon>
        <taxon>Hexapoda</taxon>
        <taxon>Insecta</taxon>
        <taxon>Pterygota</taxon>
        <taxon>Neoptera</taxon>
        <taxon>Paraneoptera</taxon>
        <taxon>Hemiptera</taxon>
        <taxon>Heteroptera</taxon>
        <taxon>Panheteroptera</taxon>
        <taxon>Cimicomorpha</taxon>
        <taxon>Reduviidae</taxon>
        <taxon>Harpactorinae</taxon>
        <taxon>Harpactorini</taxon>
        <taxon>Rhynocoris</taxon>
    </lineage>
</organism>
<dbReference type="EMBL" id="JAPXFL010000007">
    <property type="protein sequence ID" value="KAK9503604.1"/>
    <property type="molecule type" value="Genomic_DNA"/>
</dbReference>
<proteinExistence type="inferred from homology"/>
<dbReference type="GO" id="GO:0032259">
    <property type="term" value="P:methylation"/>
    <property type="evidence" value="ECO:0007669"/>
    <property type="project" value="UniProtKB-KW"/>
</dbReference>
<dbReference type="SUPFAM" id="SSF53335">
    <property type="entry name" value="S-adenosyl-L-methionine-dependent methyltransferases"/>
    <property type="match status" value="2"/>
</dbReference>
<evidence type="ECO:0000259" key="8">
    <source>
        <dbReference type="Pfam" id="PF22528"/>
    </source>
</evidence>
<gene>
    <name evidence="9" type="ORF">O3M35_010131</name>
</gene>
<evidence type="ECO:0000256" key="5">
    <source>
        <dbReference type="ARBA" id="ARBA00025081"/>
    </source>
</evidence>
<comment type="function">
    <text evidence="6">Arginine methyltransferase that can both catalyze the formation of omega-N monomethylarginine (MMA) and symmetrical dimethylarginine (sDMA).</text>
</comment>
<reference evidence="9 10" key="1">
    <citation type="submission" date="2022-12" db="EMBL/GenBank/DDBJ databases">
        <title>Chromosome-level genome assembly of true bugs.</title>
        <authorList>
            <person name="Ma L."/>
            <person name="Li H."/>
        </authorList>
    </citation>
    <scope>NUCLEOTIDE SEQUENCE [LARGE SCALE GENOMIC DNA]</scope>
    <source>
        <strain evidence="9">Lab_2022b</strain>
    </source>
</reference>
<dbReference type="FunFam" id="3.40.50.150:FF:000071">
    <property type="entry name" value="Protein arginine N-methyltransferase 7"/>
    <property type="match status" value="1"/>
</dbReference>
<evidence type="ECO:0000256" key="2">
    <source>
        <dbReference type="ARBA" id="ARBA00022679"/>
    </source>
</evidence>
<dbReference type="InterPro" id="IPR025799">
    <property type="entry name" value="Arg_MeTrfase"/>
</dbReference>
<evidence type="ECO:0000313" key="9">
    <source>
        <dbReference type="EMBL" id="KAK9503604.1"/>
    </source>
</evidence>
<dbReference type="Proteomes" id="UP001461498">
    <property type="component" value="Unassembled WGS sequence"/>
</dbReference>
<protein>
    <recommendedName>
        <fullName evidence="6">Protein arginine N-methyltransferase</fullName>
        <ecNumber evidence="6">2.1.1.-</ecNumber>
    </recommendedName>
</protein>
<dbReference type="PROSITE" id="PS51678">
    <property type="entry name" value="SAM_MT_PRMT"/>
    <property type="match status" value="1"/>
</dbReference>
<accession>A0AAW1D4W5</accession>
<dbReference type="PANTHER" id="PTHR11006">
    <property type="entry name" value="PROTEIN ARGININE N-METHYLTRANSFERASE"/>
    <property type="match status" value="1"/>
</dbReference>
<keyword evidence="3 7" id="KW-0949">S-adenosyl-L-methionine</keyword>
<evidence type="ECO:0000256" key="3">
    <source>
        <dbReference type="ARBA" id="ARBA00022691"/>
    </source>
</evidence>
<sequence>MLCTFSLIQRRFKFYIRSKTSMKLDGSIGTFVQKVNTLTGKMGWVLEDEYYDYHQEIARSMYADMLHDEDRNEKYLIAIRKAIEEMHSRNKKAHVLDIGTGTGLLSMMAATCGADTIVACEGFPPMADIAKNLVQNNCLSDKIKIIAKRSTQLRVGVDMEHRANILVTEVFDTELIGEGAIETFNHANEHLLEDDAIVVPWSARVYCQVLESDLLQSANKIRPKFLVPIGSELRLPYAMTSCPGTSGIHDMQMDQIEPSDVKVISPPLQIFKFDFCKTVIPYDETNSIKFEALTSGMCTNVAFWWELDMDRSGETVISLAPSLVKQTPWRDHWMQAIYHLHKALPVKQGAQLELVASHDKYSNFFHLFDKDSRKPDEYYPPSCTCGLHTSISRTRLMALNDVNRWHKYLKVLANLPTSTNIMYIGDFSLLPFAAASYARKVYCVQENPVSFSVMQSVVFENSLNDKVILLRKYDKTLIDGEIDVVLSEPYFRDTIYPWDNCRIWFIWKSIASKHSIILPAFCRIYSMPLQLEHLHKIRTPCRQVCGYSLHAFDKLIEKSSERSDNDVETQPLWEYSGIALSKPSLMVEYNFQETPPEALRTNHGSFTIEHEGTCNGIAIWVDWVFGQETVTTGPITSVTPGESINWDKGTRQGIYFMKQTPPKVIVGDMFTQEVSLDPVAGNFVFDFSIKKENAE</sequence>
<dbReference type="PANTHER" id="PTHR11006:SF4">
    <property type="entry name" value="PROTEIN ARGININE N-METHYLTRANSFERASE 7"/>
    <property type="match status" value="1"/>
</dbReference>
<dbReference type="EC" id="2.1.1.-" evidence="6"/>
<dbReference type="Pfam" id="PF22528">
    <property type="entry name" value="PRMT_C"/>
    <property type="match status" value="1"/>
</dbReference>
<dbReference type="Gene3D" id="3.40.50.150">
    <property type="entry name" value="Vaccinia Virus protein VP39"/>
    <property type="match status" value="2"/>
</dbReference>